<dbReference type="Proteomes" id="UP000327493">
    <property type="component" value="Chromosome 2"/>
</dbReference>
<reference evidence="2 3" key="1">
    <citation type="submission" date="2019-08" db="EMBL/GenBank/DDBJ databases">
        <title>A chromosome-level genome assembly, high-density linkage maps, and genome scans reveal the genomic architecture of hybrid incompatibilities underlying speciation via character displacement in darters (Percidae: Etheostominae).</title>
        <authorList>
            <person name="Moran R.L."/>
            <person name="Catchen J.M."/>
            <person name="Fuller R.C."/>
        </authorList>
    </citation>
    <scope>NUCLEOTIDE SEQUENCE [LARGE SCALE GENOMIC DNA]</scope>
    <source>
        <strain evidence="2">EspeVRDwgs_2016</strain>
        <tissue evidence="2">Muscle</tissue>
    </source>
</reference>
<keyword evidence="3" id="KW-1185">Reference proteome</keyword>
<dbReference type="EMBL" id="VOFY01000002">
    <property type="protein sequence ID" value="KAA8594978.1"/>
    <property type="molecule type" value="Genomic_DNA"/>
</dbReference>
<keyword evidence="1" id="KW-1133">Transmembrane helix</keyword>
<protein>
    <submittedName>
        <fullName evidence="2">Uncharacterized protein</fullName>
    </submittedName>
</protein>
<proteinExistence type="predicted"/>
<sequence length="159" mass="17717">MLESSIGIQVESRVAPCPTSAPELPPVLVNEKPMVLIIMAACTVSTLVTVIFILLIVPRVSETMGWQQQQKKKKKKNNTIPPSVQADLQGWRHQRLQLLFLMSFLTLSPLFFSSIYLFHYIPGSLLLFSFHLSSSSHSSFSFIVHHCPTGIPLVLAGML</sequence>
<feature type="transmembrane region" description="Helical" evidence="1">
    <location>
        <begin position="34"/>
        <end position="57"/>
    </location>
</feature>
<keyword evidence="1" id="KW-0812">Transmembrane</keyword>
<evidence type="ECO:0000256" key="1">
    <source>
        <dbReference type="SAM" id="Phobius"/>
    </source>
</evidence>
<name>A0A5J5DP51_9PERO</name>
<evidence type="ECO:0000313" key="3">
    <source>
        <dbReference type="Proteomes" id="UP000327493"/>
    </source>
</evidence>
<feature type="transmembrane region" description="Helical" evidence="1">
    <location>
        <begin position="98"/>
        <end position="119"/>
    </location>
</feature>
<organism evidence="2 3">
    <name type="scientific">Etheostoma spectabile</name>
    <name type="common">orangethroat darter</name>
    <dbReference type="NCBI Taxonomy" id="54343"/>
    <lineage>
        <taxon>Eukaryota</taxon>
        <taxon>Metazoa</taxon>
        <taxon>Chordata</taxon>
        <taxon>Craniata</taxon>
        <taxon>Vertebrata</taxon>
        <taxon>Euteleostomi</taxon>
        <taxon>Actinopterygii</taxon>
        <taxon>Neopterygii</taxon>
        <taxon>Teleostei</taxon>
        <taxon>Neoteleostei</taxon>
        <taxon>Acanthomorphata</taxon>
        <taxon>Eupercaria</taxon>
        <taxon>Perciformes</taxon>
        <taxon>Percoidei</taxon>
        <taxon>Percidae</taxon>
        <taxon>Etheostomatinae</taxon>
        <taxon>Etheostoma</taxon>
    </lineage>
</organism>
<feature type="non-terminal residue" evidence="2">
    <location>
        <position position="159"/>
    </location>
</feature>
<accession>A0A5J5DP51</accession>
<comment type="caution">
    <text evidence="2">The sequence shown here is derived from an EMBL/GenBank/DDBJ whole genome shotgun (WGS) entry which is preliminary data.</text>
</comment>
<dbReference type="AlphaFoldDB" id="A0A5J5DP51"/>
<evidence type="ECO:0000313" key="2">
    <source>
        <dbReference type="EMBL" id="KAA8594978.1"/>
    </source>
</evidence>
<gene>
    <name evidence="2" type="ORF">FQN60_012113</name>
</gene>
<keyword evidence="1" id="KW-0472">Membrane</keyword>